<dbReference type="SUPFAM" id="SSF56672">
    <property type="entry name" value="DNA/RNA polymerases"/>
    <property type="match status" value="1"/>
</dbReference>
<reference evidence="7" key="4">
    <citation type="journal article" date="2008" name="Nucleic Acids Res.">
        <title>The rice annotation project database (RAP-DB): 2008 update.</title>
        <authorList>
            <consortium name="The rice annotation project (RAP)"/>
        </authorList>
    </citation>
    <scope>GENOME REANNOTATION</scope>
    <source>
        <strain evidence="7">cv. Nipponbare</strain>
    </source>
</reference>
<keyword evidence="1" id="KW-0511">Multifunctional enzyme</keyword>
<reference evidence="5" key="1">
    <citation type="submission" date="2004-04" db="EMBL/GenBank/DDBJ databases">
        <title>Oryza sativa BAC OSJNBa0042F15 genomic sequence.</title>
        <authorList>
            <person name="Chow T.-Y."/>
            <person name="Hsing Y.-I.C."/>
            <person name="Chen C.-S."/>
            <person name="Chen H.-H."/>
            <person name="Liu S.-M."/>
            <person name="Chao Y.-T."/>
            <person name="Lee P.-F."/>
            <person name="Chang S.-J."/>
            <person name="Chen H.-C."/>
            <person name="Chen S.-K."/>
            <person name="Chen T.-R."/>
            <person name="Chen Y.-L."/>
            <person name="Cheng C.-H."/>
            <person name="Chung C.-I."/>
            <person name="Han S.-Y."/>
            <person name="Hsiao S.-H."/>
            <person name="Hsiung J.-N."/>
            <person name="Hsu C.-H."/>
            <person name="Kau P.-I."/>
            <person name="Lee M.-C."/>
            <person name="Leu H.-L."/>
            <person name="Li Y.-F."/>
            <person name="Lin S.-J."/>
            <person name="Lin Y.-C."/>
            <person name="Wu S.-W."/>
            <person name="Yu C.-Y."/>
            <person name="Yu S.-W."/>
            <person name="Wu H.-P."/>
            <person name="Shaw J.-F."/>
        </authorList>
    </citation>
    <scope>NUCLEOTIDE SEQUENCE</scope>
</reference>
<evidence type="ECO:0000313" key="5">
    <source>
        <dbReference type="EMBL" id="AAS98496.1"/>
    </source>
</evidence>
<evidence type="ECO:0000256" key="2">
    <source>
        <dbReference type="SAM" id="Coils"/>
    </source>
</evidence>
<name>Q75G97_ORYSJ</name>
<evidence type="ECO:0000256" key="3">
    <source>
        <dbReference type="SAM" id="MobiDB-lite"/>
    </source>
</evidence>
<organism evidence="5 7">
    <name type="scientific">Oryza sativa subsp. japonica</name>
    <name type="common">Rice</name>
    <dbReference type="NCBI Taxonomy" id="39947"/>
    <lineage>
        <taxon>Eukaryota</taxon>
        <taxon>Viridiplantae</taxon>
        <taxon>Streptophyta</taxon>
        <taxon>Embryophyta</taxon>
        <taxon>Tracheophyta</taxon>
        <taxon>Spermatophyta</taxon>
        <taxon>Magnoliopsida</taxon>
        <taxon>Liliopsida</taxon>
        <taxon>Poales</taxon>
        <taxon>Poaceae</taxon>
        <taxon>BOP clade</taxon>
        <taxon>Oryzoideae</taxon>
        <taxon>Oryzeae</taxon>
        <taxon>Oryzinae</taxon>
        <taxon>Oryza</taxon>
        <taxon>Oryza sativa</taxon>
    </lineage>
</organism>
<dbReference type="Gene3D" id="3.30.420.10">
    <property type="entry name" value="Ribonuclease H-like superfamily/Ribonuclease H"/>
    <property type="match status" value="1"/>
</dbReference>
<dbReference type="CDD" id="cd09274">
    <property type="entry name" value="RNase_HI_RT_Ty3"/>
    <property type="match status" value="1"/>
</dbReference>
<dbReference type="InterPro" id="IPR050951">
    <property type="entry name" value="Retrovirus_Pol_polyprotein"/>
</dbReference>
<reference evidence="6" key="2">
    <citation type="submission" date="2004-07" db="EMBL/GenBank/DDBJ databases">
        <title>Oryza sativa (japonica ciultivar-group) chromosome 5 clone OSJNBa0060G17, complete sequence.</title>
        <authorList>
            <person name="Chow T.-Y."/>
            <person name="Hsing Y.-I.C."/>
            <person name="Chen C.-S."/>
            <person name="Chen H.-H."/>
            <person name="Liu S.-M."/>
            <person name="Chao Y.-T."/>
            <person name="Chang S.-J."/>
            <person name="Chen H.-C."/>
            <person name="Chen S.-K.A."/>
            <person name="Chen T.-R."/>
            <person name="Chen Y.-L."/>
            <person name="Cheng C.-H."/>
            <person name="Chung C.-I."/>
            <person name="Han S.-Y."/>
            <person name="Hsiao S.-H."/>
            <person name="Hsiung J.-N."/>
            <person name="Hsu C.-H."/>
            <person name="Huang J.-J."/>
            <person name="Kau P.-I."/>
            <person name="Lee M.-C."/>
            <person name="Leu H.-L."/>
            <person name="Li Y.-F."/>
            <person name="Lin S.-J."/>
            <person name="Lin Y.-C."/>
            <person name="Wu S.-W."/>
            <person name="Yu C.-Y."/>
            <person name="Yu S.-W."/>
            <person name="Wu H.-P."/>
            <person name="Shaw J.-F."/>
            <person name="McCombie W.R."/>
            <person name="Zutavern T."/>
            <person name="Spiegel L."/>
            <person name="de la Bastide M."/>
            <person name="Muller S."/>
            <person name="Nascimento L."/>
            <person name="Balija V."/>
            <person name="Bell M."/>
            <person name="Miller B."/>
            <person name="Katzenberger F."/>
            <person name="Andrade M.V."/>
            <person name="Dike S."/>
            <person name="O'Shaughnessy A."/>
            <person name="Palmer L."/>
            <person name="Dedhia N."/>
        </authorList>
    </citation>
    <scope>NUCLEOTIDE SEQUENCE</scope>
</reference>
<dbReference type="FunFam" id="3.30.70.270:FF:000020">
    <property type="entry name" value="Transposon Tf2-6 polyprotein-like Protein"/>
    <property type="match status" value="1"/>
</dbReference>
<dbReference type="InterPro" id="IPR056924">
    <property type="entry name" value="SH3_Tf2-1"/>
</dbReference>
<dbReference type="Pfam" id="PF24626">
    <property type="entry name" value="SH3_Tf2-1"/>
    <property type="match status" value="1"/>
</dbReference>
<keyword evidence="2" id="KW-0175">Coiled coil</keyword>
<dbReference type="GO" id="GO:0015074">
    <property type="term" value="P:DNA integration"/>
    <property type="evidence" value="ECO:0007669"/>
    <property type="project" value="InterPro"/>
</dbReference>
<dbReference type="SUPFAM" id="SSF53098">
    <property type="entry name" value="Ribonuclease H-like"/>
    <property type="match status" value="1"/>
</dbReference>
<dbReference type="GO" id="GO:0003676">
    <property type="term" value="F:nucleic acid binding"/>
    <property type="evidence" value="ECO:0007669"/>
    <property type="project" value="InterPro"/>
</dbReference>
<evidence type="ECO:0000313" key="7">
    <source>
        <dbReference type="Proteomes" id="UP000000763"/>
    </source>
</evidence>
<evidence type="ECO:0000313" key="6">
    <source>
        <dbReference type="EMBL" id="AAT73663.1"/>
    </source>
</evidence>
<dbReference type="InterPro" id="IPR000477">
    <property type="entry name" value="RT_dom"/>
</dbReference>
<dbReference type="PROSITE" id="PS50994">
    <property type="entry name" value="INTEGRASE"/>
    <property type="match status" value="1"/>
</dbReference>
<dbReference type="InterPro" id="IPR036397">
    <property type="entry name" value="RNaseH_sf"/>
</dbReference>
<feature type="region of interest" description="Disordered" evidence="3">
    <location>
        <begin position="216"/>
        <end position="247"/>
    </location>
</feature>
<dbReference type="InterPro" id="IPR043128">
    <property type="entry name" value="Rev_trsase/Diguanyl_cyclase"/>
</dbReference>
<dbReference type="Pfam" id="PF00078">
    <property type="entry name" value="RVT_1"/>
    <property type="match status" value="1"/>
</dbReference>
<dbReference type="PANTHER" id="PTHR37984:SF5">
    <property type="entry name" value="PROTEIN NYNRIN-LIKE"/>
    <property type="match status" value="1"/>
</dbReference>
<feature type="region of interest" description="Disordered" evidence="3">
    <location>
        <begin position="160"/>
        <end position="186"/>
    </location>
</feature>
<dbReference type="Proteomes" id="UP000000763">
    <property type="component" value="Chromosome 5"/>
</dbReference>
<dbReference type="InterPro" id="IPR012337">
    <property type="entry name" value="RNaseH-like_sf"/>
</dbReference>
<evidence type="ECO:0000259" key="4">
    <source>
        <dbReference type="PROSITE" id="PS50994"/>
    </source>
</evidence>
<feature type="domain" description="Integrase catalytic" evidence="4">
    <location>
        <begin position="690"/>
        <end position="783"/>
    </location>
</feature>
<dbReference type="Gene3D" id="3.10.20.370">
    <property type="match status" value="1"/>
</dbReference>
<reference evidence="7" key="3">
    <citation type="journal article" date="2005" name="Nature">
        <title>The map-based sequence of the rice genome.</title>
        <authorList>
            <consortium name="International rice genome sequencing project (IRGSP)"/>
            <person name="Matsumoto T."/>
            <person name="Wu J."/>
            <person name="Kanamori H."/>
            <person name="Katayose Y."/>
            <person name="Fujisawa M."/>
            <person name="Namiki N."/>
            <person name="Mizuno H."/>
            <person name="Yamamoto K."/>
            <person name="Antonio B.A."/>
            <person name="Baba T."/>
            <person name="Sakata K."/>
            <person name="Nagamura Y."/>
            <person name="Aoki H."/>
            <person name="Arikawa K."/>
            <person name="Arita K."/>
            <person name="Bito T."/>
            <person name="Chiden Y."/>
            <person name="Fujitsuka N."/>
            <person name="Fukunaka R."/>
            <person name="Hamada M."/>
            <person name="Harada C."/>
            <person name="Hayashi A."/>
            <person name="Hijishita S."/>
            <person name="Honda M."/>
            <person name="Hosokawa S."/>
            <person name="Ichikawa Y."/>
            <person name="Idonuma A."/>
            <person name="Iijima M."/>
            <person name="Ikeda M."/>
            <person name="Ikeno M."/>
            <person name="Ito K."/>
            <person name="Ito S."/>
            <person name="Ito T."/>
            <person name="Ito Y."/>
            <person name="Ito Y."/>
            <person name="Iwabuchi A."/>
            <person name="Kamiya K."/>
            <person name="Karasawa W."/>
            <person name="Kurita K."/>
            <person name="Katagiri S."/>
            <person name="Kikuta A."/>
            <person name="Kobayashi H."/>
            <person name="Kobayashi N."/>
            <person name="Machita K."/>
            <person name="Maehara T."/>
            <person name="Masukawa M."/>
            <person name="Mizubayashi T."/>
            <person name="Mukai Y."/>
            <person name="Nagasaki H."/>
            <person name="Nagata Y."/>
            <person name="Naito S."/>
            <person name="Nakashima M."/>
            <person name="Nakama Y."/>
            <person name="Nakamichi Y."/>
            <person name="Nakamura M."/>
            <person name="Meguro A."/>
            <person name="Negishi M."/>
            <person name="Ohta I."/>
            <person name="Ohta T."/>
            <person name="Okamoto M."/>
            <person name="Ono N."/>
            <person name="Saji S."/>
            <person name="Sakaguchi M."/>
            <person name="Sakai K."/>
            <person name="Shibata M."/>
            <person name="Shimokawa T."/>
            <person name="Song J."/>
            <person name="Takazaki Y."/>
            <person name="Terasawa K."/>
            <person name="Tsugane M."/>
            <person name="Tsuji K."/>
            <person name="Ueda S."/>
            <person name="Waki K."/>
            <person name="Yamagata H."/>
            <person name="Yamamoto M."/>
            <person name="Yamamoto S."/>
            <person name="Yamane H."/>
            <person name="Yoshiki S."/>
            <person name="Yoshihara R."/>
            <person name="Yukawa K."/>
            <person name="Zhong H."/>
            <person name="Yano M."/>
            <person name="Yuan Q."/>
            <person name="Ouyang S."/>
            <person name="Liu J."/>
            <person name="Jones K.M."/>
            <person name="Gansberger K."/>
            <person name="Moffat K."/>
            <person name="Hill J."/>
            <person name="Bera J."/>
            <person name="Fadrosh D."/>
            <person name="Jin S."/>
            <person name="Johri S."/>
            <person name="Kim M."/>
            <person name="Overton L."/>
            <person name="Reardon M."/>
            <person name="Tsitrin T."/>
            <person name="Vuong H."/>
            <person name="Weaver B."/>
            <person name="Ciecko A."/>
            <person name="Tallon L."/>
            <person name="Jackson J."/>
            <person name="Pai G."/>
            <person name="Aken S.V."/>
            <person name="Utterback T."/>
            <person name="Reidmuller S."/>
            <person name="Feldblyum T."/>
            <person name="Hsiao J."/>
            <person name="Zismann V."/>
            <person name="Iobst S."/>
            <person name="de Vazeille A.R."/>
            <person name="Buell C.R."/>
            <person name="Ying K."/>
            <person name="Li Y."/>
            <person name="Lu T."/>
            <person name="Huang Y."/>
            <person name="Zhao Q."/>
            <person name="Feng Q."/>
            <person name="Zhang L."/>
            <person name="Zhu J."/>
            <person name="Weng Q."/>
            <person name="Mu J."/>
            <person name="Lu Y."/>
            <person name="Fan D."/>
            <person name="Liu Y."/>
            <person name="Guan J."/>
            <person name="Zhang Y."/>
            <person name="Yu S."/>
            <person name="Liu X."/>
            <person name="Zhang Y."/>
            <person name="Hong G."/>
            <person name="Han B."/>
            <person name="Choisne N."/>
            <person name="Demange N."/>
            <person name="Orjeda G."/>
            <person name="Samain S."/>
            <person name="Cattolico L."/>
            <person name="Pelletier E."/>
            <person name="Couloux A."/>
            <person name="Segurens B."/>
            <person name="Wincker P."/>
            <person name="D'Hont A."/>
            <person name="Scarpelli C."/>
            <person name="Weissenbach J."/>
            <person name="Salanoubat M."/>
            <person name="Quetier F."/>
            <person name="Yu Y."/>
            <person name="Kim H.R."/>
            <person name="Rambo T."/>
            <person name="Currie J."/>
            <person name="Collura K."/>
            <person name="Luo M."/>
            <person name="Yang T."/>
            <person name="Ammiraju J.S.S."/>
            <person name="Engler F."/>
            <person name="Soderlund C."/>
            <person name="Wing R.A."/>
            <person name="Palmer L.E."/>
            <person name="de la Bastide M."/>
            <person name="Spiegel L."/>
            <person name="Nascimento L."/>
            <person name="Zutavern T."/>
            <person name="O'Shaughnessy A."/>
            <person name="Dike S."/>
            <person name="Dedhia N."/>
            <person name="Preston R."/>
            <person name="Balija V."/>
            <person name="McCombie W.R."/>
            <person name="Chow T."/>
            <person name="Chen H."/>
            <person name="Chung M."/>
            <person name="Chen C."/>
            <person name="Shaw J."/>
            <person name="Wu H."/>
            <person name="Hsiao K."/>
            <person name="Chao Y."/>
            <person name="Chu M."/>
            <person name="Cheng C."/>
            <person name="Hour A."/>
            <person name="Lee P."/>
            <person name="Lin S."/>
            <person name="Lin Y."/>
            <person name="Liou J."/>
            <person name="Liu S."/>
            <person name="Hsing Y."/>
            <person name="Raghuvanshi S."/>
            <person name="Mohanty A."/>
            <person name="Bharti A.K."/>
            <person name="Gaur A."/>
            <person name="Gupta V."/>
            <person name="Kumar D."/>
            <person name="Ravi V."/>
            <person name="Vij S."/>
            <person name="Kapur A."/>
            <person name="Khurana P."/>
            <person name="Khurana P."/>
            <person name="Khurana J.P."/>
            <person name="Tyagi A.K."/>
            <person name="Gaikwad K."/>
            <person name="Singh A."/>
            <person name="Dalal V."/>
            <person name="Srivastava S."/>
            <person name="Dixit A."/>
            <person name="Pal A.K."/>
            <person name="Ghazi I.A."/>
            <person name="Yadav M."/>
            <person name="Pandit A."/>
            <person name="Bhargava A."/>
            <person name="Sureshbabu K."/>
            <person name="Batra K."/>
            <person name="Sharma T.R."/>
            <person name="Mohapatra T."/>
            <person name="Singh N.K."/>
            <person name="Messing J."/>
            <person name="Nelson A.B."/>
            <person name="Fuks G."/>
            <person name="Kavchok S."/>
            <person name="Keizer G."/>
            <person name="Linton E."/>
            <person name="Llaca V."/>
            <person name="Song R."/>
            <person name="Tanyolac B."/>
            <person name="Young S."/>
            <person name="Ho-Il K."/>
            <person name="Hahn J.H."/>
            <person name="Sangsakoo G."/>
            <person name="Vanavichit A."/>
            <person name="de Mattos Luiz.A.T."/>
            <person name="Zimmer P.D."/>
            <person name="Malone G."/>
            <person name="Dellagostin O."/>
            <person name="de Oliveira A.C."/>
            <person name="Bevan M."/>
            <person name="Bancroft I."/>
            <person name="Minx P."/>
            <person name="Cordum H."/>
            <person name="Wilson R."/>
            <person name="Cheng Z."/>
            <person name="Jin W."/>
            <person name="Jiang J."/>
            <person name="Leong S.A."/>
            <person name="Iwama H."/>
            <person name="Gojobori T."/>
            <person name="Itoh T."/>
            <person name="Niimura Y."/>
            <person name="Fujii Y."/>
            <person name="Habara T."/>
            <person name="Sakai H."/>
            <person name="Sato Y."/>
            <person name="Wilson G."/>
            <person name="Kumar K."/>
            <person name="McCouch S."/>
            <person name="Juretic N."/>
            <person name="Hoen D."/>
            <person name="Wright S."/>
            <person name="Bruskiewich R."/>
            <person name="Bureau T."/>
            <person name="Miyao A."/>
            <person name="Hirochika H."/>
            <person name="Nishikawa T."/>
            <person name="Kadowaki K."/>
            <person name="Sugiura M."/>
            <person name="Burr B."/>
            <person name="Sasaki T."/>
        </authorList>
    </citation>
    <scope>NUCLEOTIDE SEQUENCE [LARGE SCALE GENOMIC DNA]</scope>
    <source>
        <strain evidence="7">cv. Nipponbare</strain>
    </source>
</reference>
<dbReference type="CDD" id="cd01647">
    <property type="entry name" value="RT_LTR"/>
    <property type="match status" value="1"/>
</dbReference>
<feature type="coiled-coil region" evidence="2">
    <location>
        <begin position="777"/>
        <end position="804"/>
    </location>
</feature>
<dbReference type="Gene3D" id="3.10.10.10">
    <property type="entry name" value="HIV Type 1 Reverse Transcriptase, subunit A, domain 1"/>
    <property type="match status" value="1"/>
</dbReference>
<dbReference type="InterPro" id="IPR041577">
    <property type="entry name" value="RT_RNaseH_2"/>
</dbReference>
<dbReference type="EMBL" id="AC135420">
    <property type="protein sequence ID" value="AAT73663.1"/>
    <property type="molecule type" value="Genomic_DNA"/>
</dbReference>
<sequence>MEEMNEVRLELAGMKDIADLKNLKSEVREVKKLLQELCKQKGTDAGNSETEGGTVGGNPEASAANVHEAVELFQNVKQYGMTVEQYIDKFEEYVDLVRRDHPYLQEQYITSCFIGGLRNDIKHDVCGQKPQVLLESYRYAKTYEKAALAKKATYGVNRNMSKGFNAGGQGRNQTNRNQPRNEGERKEEKNYWFCKEPWLPKHQCKVKQALHALLVEGNEEEGTTEETTEHESNEEDEGKNQTDDKGKTKEVMCVSLNAIHELVESKEIHESDSPYASPAVMVRKKDGSWRLGVDYRELNSQTVKNKFPMPIIEDLLDELHVLRPFLRKFVLVFFDDILIYSQNQEEHLEHLKLVMQVLEENNLVIRLKKCAFGLSEVAYLVHIISKKGVATDPRKVDKITGWSIPTDVTELRKFLGMTGYYRRFIKGYGLICRPMHDMLKKQGLQWGPEQTAAFNELKNKMVSSPVLAMPDFNKEFVIEADACGTGIGAVLMQSGRPISFFSKALGPKAAGQSVYEKEAIAIMEAIKKWRHYILGGKLIIRTDQKNLKFMMNQRLVEGIQHKLMLKLMEYDYSIEYKPGWENSVVDALSRMPRQQEGVEESSQAITVVVPDWVEDIRRSYDEDLQAHKILSLVGSEADPNGEYKLESGLLKYKGRIFVGLKREVDKFVRECPTCQVTKGENVHIPGLLEPLEIPDMAWSHITMDFIVDLPLSRGKDVTLVVVDRLTKYAHFLALSHPYTVQMVVEIFMDNIHKLHGMPTAIITDRDRIFTTEARVTLEEKEVILQNLKENLELAQKRMKHFADKNRTKRTFEIGDMVYLKLQPYRQTAFGIRGSLKLRSKYYGPFKITQKVGKVAYKLQLPDEAQIHPVFHVSQLKRHLGTHAVPMANLPAVGPDGQVKTEPVAVLQRRMVPRGE</sequence>
<dbReference type="PANTHER" id="PTHR37984">
    <property type="entry name" value="PROTEIN CBG26694"/>
    <property type="match status" value="1"/>
</dbReference>
<feature type="region of interest" description="Disordered" evidence="3">
    <location>
        <begin position="41"/>
        <end position="61"/>
    </location>
</feature>
<proteinExistence type="predicted"/>
<feature type="compositionally biased region" description="Basic and acidic residues" evidence="3">
    <location>
        <begin position="238"/>
        <end position="247"/>
    </location>
</feature>
<feature type="compositionally biased region" description="Acidic residues" evidence="3">
    <location>
        <begin position="217"/>
        <end position="237"/>
    </location>
</feature>
<dbReference type="Pfam" id="PF17919">
    <property type="entry name" value="RT_RNaseH_2"/>
    <property type="match status" value="1"/>
</dbReference>
<dbReference type="Gene3D" id="3.30.70.270">
    <property type="match status" value="3"/>
</dbReference>
<gene>
    <name evidence="5" type="ORF">OSJNBa0042F15.18</name>
    <name evidence="6" type="ORF">OSJNBa0060G17.7</name>
</gene>
<evidence type="ECO:0000256" key="1">
    <source>
        <dbReference type="ARBA" id="ARBA00023268"/>
    </source>
</evidence>
<accession>Q75G97</accession>
<dbReference type="AlphaFoldDB" id="Q75G97"/>
<dbReference type="InterPro" id="IPR043502">
    <property type="entry name" value="DNA/RNA_pol_sf"/>
</dbReference>
<dbReference type="InterPro" id="IPR001584">
    <property type="entry name" value="Integrase_cat-core"/>
</dbReference>
<dbReference type="EMBL" id="AC145396">
    <property type="protein sequence ID" value="AAS98496.1"/>
    <property type="molecule type" value="Genomic_DNA"/>
</dbReference>
<protein>
    <recommendedName>
        <fullName evidence="4">Integrase catalytic domain-containing protein</fullName>
    </recommendedName>
</protein>